<comment type="pathway">
    <text evidence="2 8">Cofactor biosynthesis; biotin biosynthesis.</text>
</comment>
<dbReference type="EC" id="2.1.1.197" evidence="3 8"/>
<evidence type="ECO:0000256" key="8">
    <source>
        <dbReference type="HAMAP-Rule" id="MF_00835"/>
    </source>
</evidence>
<dbReference type="InterPro" id="IPR011814">
    <property type="entry name" value="BioC"/>
</dbReference>
<evidence type="ECO:0000313" key="10">
    <source>
        <dbReference type="EMBL" id="SCZ53323.1"/>
    </source>
</evidence>
<dbReference type="NCBIfam" id="TIGR02072">
    <property type="entry name" value="BioC"/>
    <property type="match status" value="1"/>
</dbReference>
<accession>A0A1G5PUW7</accession>
<dbReference type="RefSeq" id="WP_092993046.1">
    <property type="nucleotide sequence ID" value="NZ_FMWD01000002.1"/>
</dbReference>
<evidence type="ECO:0000256" key="3">
    <source>
        <dbReference type="ARBA" id="ARBA00012327"/>
    </source>
</evidence>
<dbReference type="InterPro" id="IPR029063">
    <property type="entry name" value="SAM-dependent_MTases_sf"/>
</dbReference>
<keyword evidence="7 8" id="KW-0093">Biotin biosynthesis</keyword>
<comment type="similarity">
    <text evidence="8">Belongs to the methyltransferase superfamily.</text>
</comment>
<dbReference type="SUPFAM" id="SSF53335">
    <property type="entry name" value="S-adenosyl-L-methionine-dependent methyltransferases"/>
    <property type="match status" value="1"/>
</dbReference>
<dbReference type="PANTHER" id="PTHR13090:SF1">
    <property type="entry name" value="ARGININE-HYDROXYLASE NDUFAF5, MITOCHONDRIAL"/>
    <property type="match status" value="1"/>
</dbReference>
<comment type="function">
    <text evidence="8">Converts the free carboxyl group of a malonyl-thioester to its methyl ester by transfer of a methyl group from S-adenosyl-L-methionine (SAM). It allows to synthesize pimeloyl-ACP via the fatty acid synthetic pathway.</text>
</comment>
<feature type="domain" description="Methyltransferase type 11" evidence="9">
    <location>
        <begin position="52"/>
        <end position="151"/>
    </location>
</feature>
<keyword evidence="4 8" id="KW-0489">Methyltransferase</keyword>
<dbReference type="GO" id="GO:0008757">
    <property type="term" value="F:S-adenosylmethionine-dependent methyltransferase activity"/>
    <property type="evidence" value="ECO:0007669"/>
    <property type="project" value="InterPro"/>
</dbReference>
<keyword evidence="6 8" id="KW-0949">S-adenosyl-L-methionine</keyword>
<dbReference type="GO" id="GO:0102130">
    <property type="term" value="F:malonyl-CoA methyltransferase activity"/>
    <property type="evidence" value="ECO:0007669"/>
    <property type="project" value="UniProtKB-EC"/>
</dbReference>
<sequence length="296" mass="33597">MPDLPRPDKARIRESFERAVDSYDAAAVLQREVGERLLERLDPIRMEPQRILDVGAGTGWCSEALAQRYRKAQIVAMDLAHGMVCRTRGRFGPLNRRLRGHRFACGDAEQLPFADARFDLVFSNLTLQWCDLERTFAEFRRVLRPGGLVMFSTFGPDTLKELRASWAEVDREVHVNEFLDMHHVGDAMVNARLADPVVDMELLTLTYESVPALMSDLKSLGAQTVRGGRRPTLTGKSRLKALSEAYERFRHEGRLHSTWEVVYGHAWAPDSVPQQHTSDGATGIRFEQLRGALKKR</sequence>
<dbReference type="GO" id="GO:0010340">
    <property type="term" value="F:carboxyl-O-methyltransferase activity"/>
    <property type="evidence" value="ECO:0007669"/>
    <property type="project" value="UniProtKB-UniRule"/>
</dbReference>
<dbReference type="InterPro" id="IPR013216">
    <property type="entry name" value="Methyltransf_11"/>
</dbReference>
<proteinExistence type="inferred from homology"/>
<gene>
    <name evidence="8" type="primary">bioC</name>
    <name evidence="10" type="ORF">SAMN03097708_00910</name>
</gene>
<keyword evidence="5 8" id="KW-0808">Transferase</keyword>
<evidence type="ECO:0000259" key="9">
    <source>
        <dbReference type="Pfam" id="PF08241"/>
    </source>
</evidence>
<protein>
    <recommendedName>
        <fullName evidence="3 8">Malonyl-[acyl-carrier protein] O-methyltransferase</fullName>
        <shortName evidence="8">Malonyl-ACP O-methyltransferase</shortName>
        <ecNumber evidence="3 8">2.1.1.197</ecNumber>
    </recommendedName>
    <alternativeName>
        <fullName evidence="8">Biotin synthesis protein BioC</fullName>
    </alternativeName>
</protein>
<dbReference type="OrthoDB" id="9760689at2"/>
<keyword evidence="11" id="KW-1185">Reference proteome</keyword>
<dbReference type="Pfam" id="PF08241">
    <property type="entry name" value="Methyltransf_11"/>
    <property type="match status" value="1"/>
</dbReference>
<evidence type="ECO:0000256" key="2">
    <source>
        <dbReference type="ARBA" id="ARBA00004746"/>
    </source>
</evidence>
<dbReference type="PANTHER" id="PTHR13090">
    <property type="entry name" value="ARGININE-HYDROXYLASE NDUFAF5, MITOCHONDRIAL"/>
    <property type="match status" value="1"/>
</dbReference>
<dbReference type="AlphaFoldDB" id="A0A1G5PUW7"/>
<dbReference type="InterPro" id="IPR050602">
    <property type="entry name" value="Malonyl-ACP_OMT"/>
</dbReference>
<reference evidence="10 11" key="1">
    <citation type="submission" date="2016-10" db="EMBL/GenBank/DDBJ databases">
        <authorList>
            <person name="de Groot N.N."/>
        </authorList>
    </citation>
    <scope>NUCLEOTIDE SEQUENCE [LARGE SCALE GENOMIC DNA]</scope>
    <source>
        <strain evidence="10 11">HLD2</strain>
    </source>
</reference>
<dbReference type="Proteomes" id="UP000199648">
    <property type="component" value="Unassembled WGS sequence"/>
</dbReference>
<evidence type="ECO:0000256" key="6">
    <source>
        <dbReference type="ARBA" id="ARBA00022691"/>
    </source>
</evidence>
<dbReference type="STRING" id="415747.SAMN03097708_00910"/>
<dbReference type="Gene3D" id="3.40.50.150">
    <property type="entry name" value="Vaccinia Virus protein VP39"/>
    <property type="match status" value="1"/>
</dbReference>
<dbReference type="CDD" id="cd02440">
    <property type="entry name" value="AdoMet_MTases"/>
    <property type="match status" value="1"/>
</dbReference>
<evidence type="ECO:0000256" key="4">
    <source>
        <dbReference type="ARBA" id="ARBA00022603"/>
    </source>
</evidence>
<name>A0A1G5PUW7_9GAMM</name>
<dbReference type="GO" id="GO:0032259">
    <property type="term" value="P:methylation"/>
    <property type="evidence" value="ECO:0007669"/>
    <property type="project" value="UniProtKB-KW"/>
</dbReference>
<dbReference type="EMBL" id="FMWD01000002">
    <property type="protein sequence ID" value="SCZ53323.1"/>
    <property type="molecule type" value="Genomic_DNA"/>
</dbReference>
<dbReference type="HAMAP" id="MF_00835">
    <property type="entry name" value="BioC"/>
    <property type="match status" value="1"/>
</dbReference>
<evidence type="ECO:0000313" key="11">
    <source>
        <dbReference type="Proteomes" id="UP000199648"/>
    </source>
</evidence>
<evidence type="ECO:0000256" key="7">
    <source>
        <dbReference type="ARBA" id="ARBA00022756"/>
    </source>
</evidence>
<organism evidence="10 11">
    <name type="scientific">Thiohalomonas denitrificans</name>
    <dbReference type="NCBI Taxonomy" id="415747"/>
    <lineage>
        <taxon>Bacteria</taxon>
        <taxon>Pseudomonadati</taxon>
        <taxon>Pseudomonadota</taxon>
        <taxon>Gammaproteobacteria</taxon>
        <taxon>Thiohalomonadales</taxon>
        <taxon>Thiohalomonadaceae</taxon>
        <taxon>Thiohalomonas</taxon>
    </lineage>
</organism>
<evidence type="ECO:0000256" key="5">
    <source>
        <dbReference type="ARBA" id="ARBA00022679"/>
    </source>
</evidence>
<evidence type="ECO:0000256" key="1">
    <source>
        <dbReference type="ARBA" id="ARBA00000852"/>
    </source>
</evidence>
<dbReference type="GO" id="GO:0009102">
    <property type="term" value="P:biotin biosynthetic process"/>
    <property type="evidence" value="ECO:0007669"/>
    <property type="project" value="UniProtKB-UniRule"/>
</dbReference>
<dbReference type="UniPathway" id="UPA00078"/>
<comment type="catalytic activity">
    <reaction evidence="1 8">
        <text>malonyl-[ACP] + S-adenosyl-L-methionine = malonyl-[ACP] methyl ester + S-adenosyl-L-homocysteine</text>
        <dbReference type="Rhea" id="RHEA:17105"/>
        <dbReference type="Rhea" id="RHEA-COMP:9623"/>
        <dbReference type="Rhea" id="RHEA-COMP:9954"/>
        <dbReference type="ChEBI" id="CHEBI:57856"/>
        <dbReference type="ChEBI" id="CHEBI:59789"/>
        <dbReference type="ChEBI" id="CHEBI:78449"/>
        <dbReference type="ChEBI" id="CHEBI:78845"/>
        <dbReference type="EC" id="2.1.1.197"/>
    </reaction>
</comment>